<proteinExistence type="predicted"/>
<dbReference type="AlphaFoldDB" id="B2W702"/>
<protein>
    <submittedName>
        <fullName evidence="1">Uncharacterized protein</fullName>
    </submittedName>
</protein>
<accession>B2W702</accession>
<name>B2W702_PYRTR</name>
<gene>
    <name evidence="1" type="ORF">PTRG_05590</name>
</gene>
<dbReference type="InParanoid" id="B2W702"/>
<dbReference type="HOGENOM" id="CLU_2672298_0_0_1"/>
<organism evidence="1 2">
    <name type="scientific">Pyrenophora tritici-repentis (strain Pt-1C-BFP)</name>
    <name type="common">Wheat tan spot fungus</name>
    <name type="synonym">Drechslera tritici-repentis</name>
    <dbReference type="NCBI Taxonomy" id="426418"/>
    <lineage>
        <taxon>Eukaryota</taxon>
        <taxon>Fungi</taxon>
        <taxon>Dikarya</taxon>
        <taxon>Ascomycota</taxon>
        <taxon>Pezizomycotina</taxon>
        <taxon>Dothideomycetes</taxon>
        <taxon>Pleosporomycetidae</taxon>
        <taxon>Pleosporales</taxon>
        <taxon>Pleosporineae</taxon>
        <taxon>Pleosporaceae</taxon>
        <taxon>Pyrenophora</taxon>
    </lineage>
</organism>
<dbReference type="Proteomes" id="UP000001471">
    <property type="component" value="Unassembled WGS sequence"/>
</dbReference>
<sequence>MSLGPGRPSGDSRITYRHAGILLALARLAYMAPTGRARTAILSYKQNLLLLAKHFLQCRPCTSSTGSSTVWHTES</sequence>
<evidence type="ECO:0000313" key="2">
    <source>
        <dbReference type="Proteomes" id="UP000001471"/>
    </source>
</evidence>
<dbReference type="EMBL" id="DS231619">
    <property type="protein sequence ID" value="EDU48510.1"/>
    <property type="molecule type" value="Genomic_DNA"/>
</dbReference>
<evidence type="ECO:0000313" key="1">
    <source>
        <dbReference type="EMBL" id="EDU48510.1"/>
    </source>
</evidence>
<reference evidence="2" key="1">
    <citation type="journal article" date="2013" name="G3 (Bethesda)">
        <title>Comparative genomics of a plant-pathogenic fungus, Pyrenophora tritici-repentis, reveals transduplication and the impact of repeat elements on pathogenicity and population divergence.</title>
        <authorList>
            <person name="Manning V.A."/>
            <person name="Pandelova I."/>
            <person name="Dhillon B."/>
            <person name="Wilhelm L.J."/>
            <person name="Goodwin S.B."/>
            <person name="Berlin A.M."/>
            <person name="Figueroa M."/>
            <person name="Freitag M."/>
            <person name="Hane J.K."/>
            <person name="Henrissat B."/>
            <person name="Holman W.H."/>
            <person name="Kodira C.D."/>
            <person name="Martin J."/>
            <person name="Oliver R.P."/>
            <person name="Robbertse B."/>
            <person name="Schackwitz W."/>
            <person name="Schwartz D.C."/>
            <person name="Spatafora J.W."/>
            <person name="Turgeon B.G."/>
            <person name="Yandava C."/>
            <person name="Young S."/>
            <person name="Zhou S."/>
            <person name="Zeng Q."/>
            <person name="Grigoriev I.V."/>
            <person name="Ma L.-J."/>
            <person name="Ciuffetti L.M."/>
        </authorList>
    </citation>
    <scope>NUCLEOTIDE SEQUENCE [LARGE SCALE GENOMIC DNA]</scope>
    <source>
        <strain evidence="2">Pt-1C-BFP</strain>
    </source>
</reference>